<evidence type="ECO:0000256" key="2">
    <source>
        <dbReference type="SAM" id="SignalP"/>
    </source>
</evidence>
<dbReference type="Proteomes" id="UP000316649">
    <property type="component" value="Unassembled WGS sequence"/>
</dbReference>
<proteinExistence type="predicted"/>
<feature type="chain" id="PRO_5022098122" evidence="2">
    <location>
        <begin position="30"/>
        <end position="269"/>
    </location>
</feature>
<evidence type="ECO:0000313" key="4">
    <source>
        <dbReference type="EMBL" id="TVO75189.1"/>
    </source>
</evidence>
<evidence type="ECO:0000259" key="3">
    <source>
        <dbReference type="Pfam" id="PF07589"/>
    </source>
</evidence>
<dbReference type="InterPro" id="IPR013424">
    <property type="entry name" value="Ice-binding_C"/>
</dbReference>
<reference evidence="4 5" key="1">
    <citation type="submission" date="2019-07" db="EMBL/GenBank/DDBJ databases">
        <title>The pathways for chlorine oxyanion respiration interact through the shared metabolite chlorate.</title>
        <authorList>
            <person name="Barnum T.P."/>
            <person name="Cheng Y."/>
            <person name="Hill K.A."/>
            <person name="Lucas L.N."/>
            <person name="Carlson H.K."/>
            <person name="Coates J.D."/>
        </authorList>
    </citation>
    <scope>NUCLEOTIDE SEQUENCE [LARGE SCALE GENOMIC DNA]</scope>
    <source>
        <strain evidence="4 5">BK-1</strain>
    </source>
</reference>
<keyword evidence="2" id="KW-0732">Signal</keyword>
<organism evidence="4 5">
    <name type="scientific">Sedimenticola selenatireducens</name>
    <dbReference type="NCBI Taxonomy" id="191960"/>
    <lineage>
        <taxon>Bacteria</taxon>
        <taxon>Pseudomonadati</taxon>
        <taxon>Pseudomonadota</taxon>
        <taxon>Gammaproteobacteria</taxon>
        <taxon>Chromatiales</taxon>
        <taxon>Sedimenticolaceae</taxon>
        <taxon>Sedimenticola</taxon>
    </lineage>
</organism>
<dbReference type="EMBL" id="VMNH01000009">
    <property type="protein sequence ID" value="TVO75189.1"/>
    <property type="molecule type" value="Genomic_DNA"/>
</dbReference>
<gene>
    <name evidence="4" type="ORF">FHP88_09260</name>
</gene>
<comment type="caution">
    <text evidence="4">The sequence shown here is derived from an EMBL/GenBank/DDBJ whole genome shotgun (WGS) entry which is preliminary data.</text>
</comment>
<accession>A0A557SCP9</accession>
<dbReference type="AlphaFoldDB" id="A0A557SCP9"/>
<sequence length="269" mass="28076">MGFKMKKSNLTKALIIFFALISSSQFVQAVAISDTSASLTLDWESLDSLVIWNDGDFKYNGADANLDGVTDSNYQSEDGWTGSPVLSYQAQVTADATGNAGTTMTSANVSAHARADGIGTTTPPAEDVSASGTSHRGKTFSPISDGEITFSFDYLISHALSKDDISEGNAVYSHIALNLMLGAVNIGSDLFTSGNVGEITGAVGFTVDLLAANTYYLEGHVYSSASASSPQQTTESIPEPATVALLVIGLAGLGYRRHHSNSGHSSILS</sequence>
<feature type="domain" description="Ice-binding protein C-terminal" evidence="3">
    <location>
        <begin position="236"/>
        <end position="257"/>
    </location>
</feature>
<name>A0A557SCP9_9GAMM</name>
<protein>
    <submittedName>
        <fullName evidence="4">PEP-CTERM sorting domain-containing protein</fullName>
    </submittedName>
</protein>
<keyword evidence="5" id="KW-1185">Reference proteome</keyword>
<evidence type="ECO:0000256" key="1">
    <source>
        <dbReference type="SAM" id="MobiDB-lite"/>
    </source>
</evidence>
<evidence type="ECO:0000313" key="5">
    <source>
        <dbReference type="Proteomes" id="UP000316649"/>
    </source>
</evidence>
<dbReference type="Pfam" id="PF07589">
    <property type="entry name" value="PEP-CTERM"/>
    <property type="match status" value="1"/>
</dbReference>
<dbReference type="NCBIfam" id="TIGR02595">
    <property type="entry name" value="PEP_CTERM"/>
    <property type="match status" value="1"/>
</dbReference>
<feature type="region of interest" description="Disordered" evidence="1">
    <location>
        <begin position="117"/>
        <end position="137"/>
    </location>
</feature>
<feature type="signal peptide" evidence="2">
    <location>
        <begin position="1"/>
        <end position="29"/>
    </location>
</feature>